<evidence type="ECO:0000313" key="7">
    <source>
        <dbReference type="Proteomes" id="UP000288716"/>
    </source>
</evidence>
<evidence type="ECO:0000256" key="2">
    <source>
        <dbReference type="ARBA" id="ARBA00006432"/>
    </source>
</evidence>
<organism evidence="6 7">
    <name type="scientific">Leptotrombidium deliense</name>
    <dbReference type="NCBI Taxonomy" id="299467"/>
    <lineage>
        <taxon>Eukaryota</taxon>
        <taxon>Metazoa</taxon>
        <taxon>Ecdysozoa</taxon>
        <taxon>Arthropoda</taxon>
        <taxon>Chelicerata</taxon>
        <taxon>Arachnida</taxon>
        <taxon>Acari</taxon>
        <taxon>Acariformes</taxon>
        <taxon>Trombidiformes</taxon>
        <taxon>Prostigmata</taxon>
        <taxon>Anystina</taxon>
        <taxon>Parasitengona</taxon>
        <taxon>Trombiculoidea</taxon>
        <taxon>Trombiculidae</taxon>
        <taxon>Leptotrombidium</taxon>
    </lineage>
</organism>
<dbReference type="GO" id="GO:0005777">
    <property type="term" value="C:peroxisome"/>
    <property type="evidence" value="ECO:0007669"/>
    <property type="project" value="UniProtKB-SubCell"/>
</dbReference>
<accession>A0A443RVP9</accession>
<dbReference type="STRING" id="299467.A0A443RVP9"/>
<proteinExistence type="inferred from homology"/>
<name>A0A443RVP9_9ACAR</name>
<dbReference type="Pfam" id="PF00501">
    <property type="entry name" value="AMP-binding"/>
    <property type="match status" value="1"/>
</dbReference>
<comment type="caution">
    <text evidence="6">The sequence shown here is derived from an EMBL/GenBank/DDBJ whole genome shotgun (WGS) entry which is preliminary data.</text>
</comment>
<dbReference type="VEuPathDB" id="VectorBase:LDEU012756"/>
<dbReference type="PANTHER" id="PTHR24096">
    <property type="entry name" value="LONG-CHAIN-FATTY-ACID--COA LIGASE"/>
    <property type="match status" value="1"/>
</dbReference>
<evidence type="ECO:0000259" key="5">
    <source>
        <dbReference type="Pfam" id="PF00501"/>
    </source>
</evidence>
<dbReference type="SUPFAM" id="SSF56801">
    <property type="entry name" value="Acetyl-CoA synthetase-like"/>
    <property type="match status" value="1"/>
</dbReference>
<dbReference type="GO" id="GO:0016405">
    <property type="term" value="F:CoA-ligase activity"/>
    <property type="evidence" value="ECO:0007669"/>
    <property type="project" value="TreeGrafter"/>
</dbReference>
<feature type="domain" description="AMP-dependent synthetase/ligase" evidence="5">
    <location>
        <begin position="2"/>
        <end position="207"/>
    </location>
</feature>
<dbReference type="PANTHER" id="PTHR24096:SF149">
    <property type="entry name" value="AMP-BINDING DOMAIN-CONTAINING PROTEIN-RELATED"/>
    <property type="match status" value="1"/>
</dbReference>
<dbReference type="InterPro" id="IPR000873">
    <property type="entry name" value="AMP-dep_synth/lig_dom"/>
</dbReference>
<protein>
    <submittedName>
        <fullName evidence="6">4-coumarate--CoA ligase-like 9</fullName>
    </submittedName>
</protein>
<gene>
    <name evidence="6" type="ORF">B4U80_12324</name>
</gene>
<reference evidence="6 7" key="1">
    <citation type="journal article" date="2018" name="Gigascience">
        <title>Genomes of trombidid mites reveal novel predicted allergens and laterally-transferred genes associated with secondary metabolism.</title>
        <authorList>
            <person name="Dong X."/>
            <person name="Chaisiri K."/>
            <person name="Xia D."/>
            <person name="Armstrong S.D."/>
            <person name="Fang Y."/>
            <person name="Donnelly M.J."/>
            <person name="Kadowaki T."/>
            <person name="McGarry J.W."/>
            <person name="Darby A.C."/>
            <person name="Makepeace B.L."/>
        </authorList>
    </citation>
    <scope>NUCLEOTIDE SEQUENCE [LARGE SCALE GENOMIC DNA]</scope>
    <source>
        <strain evidence="6">UoL-UT</strain>
    </source>
</reference>
<keyword evidence="4" id="KW-0576">Peroxisome</keyword>
<comment type="subcellular location">
    <subcellularLocation>
        <location evidence="1">Peroxisome</location>
    </subcellularLocation>
</comment>
<dbReference type="Gene3D" id="2.30.38.10">
    <property type="entry name" value="Luciferase, Domain 3"/>
    <property type="match status" value="1"/>
</dbReference>
<feature type="non-terminal residue" evidence="6">
    <location>
        <position position="1"/>
    </location>
</feature>
<comment type="similarity">
    <text evidence="2">Belongs to the ATP-dependent AMP-binding enzyme family.</text>
</comment>
<evidence type="ECO:0000256" key="4">
    <source>
        <dbReference type="ARBA" id="ARBA00023140"/>
    </source>
</evidence>
<keyword evidence="3 6" id="KW-0436">Ligase</keyword>
<dbReference type="AlphaFoldDB" id="A0A443RVP9"/>
<feature type="non-terminal residue" evidence="6">
    <location>
        <position position="220"/>
    </location>
</feature>
<evidence type="ECO:0000256" key="3">
    <source>
        <dbReference type="ARBA" id="ARBA00022598"/>
    </source>
</evidence>
<dbReference type="OrthoDB" id="10253869at2759"/>
<evidence type="ECO:0000313" key="6">
    <source>
        <dbReference type="EMBL" id="RWS19284.1"/>
    </source>
</evidence>
<dbReference type="Proteomes" id="UP000288716">
    <property type="component" value="Unassembled WGS sequence"/>
</dbReference>
<keyword evidence="7" id="KW-1185">Reference proteome</keyword>
<evidence type="ECO:0000256" key="1">
    <source>
        <dbReference type="ARBA" id="ARBA00004275"/>
    </source>
</evidence>
<sequence length="220" mass="24501">VAILLESSGTTGASKAAKLAHYDLSTYLLYYNYLDVNRSDDEIILAASPIAHLSGMTSHFFSLTHGTILVTLRENTLENNMNAIEKYKITRAVLSPSMMTQMIKSKNPPNLQSLKLVVFGGSRIPKGIGEEFVKKFDIKYLYNGYTMTEITMLATLGANDIGNYHAIGKVWYGMQIKVVDIETEALLGENENGEIRVKGPLSFKGYYKKEKLSKELIDSD</sequence>
<dbReference type="EMBL" id="NCKV01027950">
    <property type="protein sequence ID" value="RWS19284.1"/>
    <property type="molecule type" value="Genomic_DNA"/>
</dbReference>
<dbReference type="Gene3D" id="3.40.50.980">
    <property type="match status" value="2"/>
</dbReference>